<evidence type="ECO:0000256" key="1">
    <source>
        <dbReference type="SAM" id="Phobius"/>
    </source>
</evidence>
<keyword evidence="1" id="KW-0812">Transmembrane</keyword>
<feature type="transmembrane region" description="Helical" evidence="1">
    <location>
        <begin position="77"/>
        <end position="98"/>
    </location>
</feature>
<keyword evidence="1" id="KW-0472">Membrane</keyword>
<dbReference type="EMBL" id="CP031611">
    <property type="protein sequence ID" value="AXP09111.1"/>
    <property type="molecule type" value="Genomic_DNA"/>
</dbReference>
<dbReference type="Proteomes" id="UP000093205">
    <property type="component" value="Chromosome"/>
</dbReference>
<dbReference type="AlphaFoldDB" id="A0A424Z116"/>
<protein>
    <recommendedName>
        <fullName evidence="6">Integral membrane protein</fullName>
    </recommendedName>
</protein>
<gene>
    <name evidence="2" type="ORF">A2J15_005300</name>
    <name evidence="3" type="ORF">DZD40_03545</name>
</gene>
<evidence type="ECO:0000313" key="3">
    <source>
        <dbReference type="EMBL" id="RQD87790.1"/>
    </source>
</evidence>
<feature type="transmembrane region" description="Helical" evidence="1">
    <location>
        <begin position="50"/>
        <end position="71"/>
    </location>
</feature>
<evidence type="ECO:0008006" key="6">
    <source>
        <dbReference type="Google" id="ProtNLM"/>
    </source>
</evidence>
<organism evidence="3 5">
    <name type="scientific">Campylobacter hepaticus</name>
    <dbReference type="NCBI Taxonomy" id="1813019"/>
    <lineage>
        <taxon>Bacteria</taxon>
        <taxon>Pseudomonadati</taxon>
        <taxon>Campylobacterota</taxon>
        <taxon>Epsilonproteobacteria</taxon>
        <taxon>Campylobacterales</taxon>
        <taxon>Campylobacteraceae</taxon>
        <taxon>Campylobacter</taxon>
    </lineage>
</organism>
<keyword evidence="1" id="KW-1133">Transmembrane helix</keyword>
<feature type="transmembrane region" description="Helical" evidence="1">
    <location>
        <begin position="6"/>
        <end position="29"/>
    </location>
</feature>
<dbReference type="STRING" id="1813019.A2J15_03490"/>
<name>A0A424Z116_9BACT</name>
<keyword evidence="4" id="KW-1185">Reference proteome</keyword>
<dbReference type="Proteomes" id="UP000286095">
    <property type="component" value="Unassembled WGS sequence"/>
</dbReference>
<dbReference type="RefSeq" id="WP_066778579.1">
    <property type="nucleotide sequence ID" value="NZ_CBCSFE010000006.1"/>
</dbReference>
<dbReference type="KEGG" id="chw:A2J15_005300"/>
<proteinExistence type="predicted"/>
<evidence type="ECO:0000313" key="5">
    <source>
        <dbReference type="Proteomes" id="UP000286095"/>
    </source>
</evidence>
<dbReference type="GeneID" id="44004936"/>
<evidence type="ECO:0000313" key="4">
    <source>
        <dbReference type="Proteomes" id="UP000093205"/>
    </source>
</evidence>
<dbReference type="OrthoDB" id="5361965at2"/>
<feature type="transmembrane region" description="Helical" evidence="1">
    <location>
        <begin position="110"/>
        <end position="131"/>
    </location>
</feature>
<dbReference type="EMBL" id="QURW01000007">
    <property type="protein sequence ID" value="RQD87790.1"/>
    <property type="molecule type" value="Genomic_DNA"/>
</dbReference>
<reference evidence="4 5" key="1">
    <citation type="submission" date="2018-08" db="EMBL/GenBank/DDBJ databases">
        <title>Survival mechanisms of Campylobacter hepaticus identified by genomic analysis and comparative transcriptomic analysis of in vivo and in vitro derived bacteria.</title>
        <authorList>
            <person name="Van T.T.H."/>
            <person name="Moore R.J."/>
        </authorList>
    </citation>
    <scope>NUCLEOTIDE SEQUENCE [LARGE SCALE GENOMIC DNA]</scope>
    <source>
        <strain evidence="3 5">54L</strain>
        <strain evidence="2 4">HV10</strain>
    </source>
</reference>
<sequence length="135" mass="16669">MNQSYEFFLALHLYSLYASGFLMLFYLILTQGNFKTEFIFIRRIRLFLPIYYLFLALIIFTGCLLLSIKQFQMNLNIWIMIFSWILIFALAIFHFICFKKARRFRRYTNFRWLSFLILLCEIFLLFLPFLIKRYI</sequence>
<accession>A0A424Z116</accession>
<evidence type="ECO:0000313" key="2">
    <source>
        <dbReference type="EMBL" id="AXP09111.1"/>
    </source>
</evidence>